<dbReference type="SMART" id="SM00271">
    <property type="entry name" value="DnaJ"/>
    <property type="match status" value="1"/>
</dbReference>
<feature type="compositionally biased region" description="Polar residues" evidence="1">
    <location>
        <begin position="600"/>
        <end position="627"/>
    </location>
</feature>
<dbReference type="PROSITE" id="PS00636">
    <property type="entry name" value="DNAJ_1"/>
    <property type="match status" value="1"/>
</dbReference>
<dbReference type="AlphaFoldDB" id="A0A6A5Z9R0"/>
<gene>
    <name evidence="3" type="ORF">BDV96DRAFT_645519</name>
</gene>
<dbReference type="Proteomes" id="UP000799770">
    <property type="component" value="Unassembled WGS sequence"/>
</dbReference>
<feature type="compositionally biased region" description="Polar residues" evidence="1">
    <location>
        <begin position="293"/>
        <end position="312"/>
    </location>
</feature>
<reference evidence="3" key="1">
    <citation type="journal article" date="2020" name="Stud. Mycol.">
        <title>101 Dothideomycetes genomes: a test case for predicting lifestyles and emergence of pathogens.</title>
        <authorList>
            <person name="Haridas S."/>
            <person name="Albert R."/>
            <person name="Binder M."/>
            <person name="Bloem J."/>
            <person name="Labutti K."/>
            <person name="Salamov A."/>
            <person name="Andreopoulos B."/>
            <person name="Baker S."/>
            <person name="Barry K."/>
            <person name="Bills G."/>
            <person name="Bluhm B."/>
            <person name="Cannon C."/>
            <person name="Castanera R."/>
            <person name="Culley D."/>
            <person name="Daum C."/>
            <person name="Ezra D."/>
            <person name="Gonzalez J."/>
            <person name="Henrissat B."/>
            <person name="Kuo A."/>
            <person name="Liang C."/>
            <person name="Lipzen A."/>
            <person name="Lutzoni F."/>
            <person name="Magnuson J."/>
            <person name="Mondo S."/>
            <person name="Nolan M."/>
            <person name="Ohm R."/>
            <person name="Pangilinan J."/>
            <person name="Park H.-J."/>
            <person name="Ramirez L."/>
            <person name="Alfaro M."/>
            <person name="Sun H."/>
            <person name="Tritt A."/>
            <person name="Yoshinaga Y."/>
            <person name="Zwiers L.-H."/>
            <person name="Turgeon B."/>
            <person name="Goodwin S."/>
            <person name="Spatafora J."/>
            <person name="Crous P."/>
            <person name="Grigoriev I."/>
        </authorList>
    </citation>
    <scope>NUCLEOTIDE SEQUENCE</scope>
    <source>
        <strain evidence="3">CBS 627.86</strain>
    </source>
</reference>
<feature type="domain" description="J" evidence="2">
    <location>
        <begin position="9"/>
        <end position="75"/>
    </location>
</feature>
<feature type="compositionally biased region" description="Basic and acidic residues" evidence="1">
    <location>
        <begin position="251"/>
        <end position="271"/>
    </location>
</feature>
<protein>
    <recommendedName>
        <fullName evidence="2">J domain-containing protein</fullName>
    </recommendedName>
</protein>
<feature type="compositionally biased region" description="Pro residues" evidence="1">
    <location>
        <begin position="351"/>
        <end position="360"/>
    </location>
</feature>
<dbReference type="EMBL" id="ML977321">
    <property type="protein sequence ID" value="KAF2116182.1"/>
    <property type="molecule type" value="Genomic_DNA"/>
</dbReference>
<evidence type="ECO:0000313" key="3">
    <source>
        <dbReference type="EMBL" id="KAF2116182.1"/>
    </source>
</evidence>
<evidence type="ECO:0000313" key="4">
    <source>
        <dbReference type="Proteomes" id="UP000799770"/>
    </source>
</evidence>
<dbReference type="InterPro" id="IPR051964">
    <property type="entry name" value="Chaperone_stress_response"/>
</dbReference>
<feature type="region of interest" description="Disordered" evidence="1">
    <location>
        <begin position="66"/>
        <end position="644"/>
    </location>
</feature>
<dbReference type="PANTHER" id="PTHR44029">
    <property type="entry name" value="DNAJ HOMOLOG SUBFAMILY C MEMBER 21"/>
    <property type="match status" value="1"/>
</dbReference>
<dbReference type="PRINTS" id="PR00625">
    <property type="entry name" value="JDOMAIN"/>
</dbReference>
<dbReference type="InterPro" id="IPR036869">
    <property type="entry name" value="J_dom_sf"/>
</dbReference>
<evidence type="ECO:0000256" key="1">
    <source>
        <dbReference type="SAM" id="MobiDB-lite"/>
    </source>
</evidence>
<dbReference type="SUPFAM" id="SSF46565">
    <property type="entry name" value="Chaperone J-domain"/>
    <property type="match status" value="1"/>
</dbReference>
<name>A0A6A5Z9R0_9PLEO</name>
<dbReference type="Gene3D" id="1.10.287.110">
    <property type="entry name" value="DnaJ domain"/>
    <property type="match status" value="1"/>
</dbReference>
<dbReference type="PROSITE" id="PS50076">
    <property type="entry name" value="DNAJ_2"/>
    <property type="match status" value="1"/>
</dbReference>
<feature type="compositionally biased region" description="Pro residues" evidence="1">
    <location>
        <begin position="115"/>
        <end position="136"/>
    </location>
</feature>
<feature type="compositionally biased region" description="Pro residues" evidence="1">
    <location>
        <begin position="471"/>
        <end position="482"/>
    </location>
</feature>
<evidence type="ECO:0000259" key="2">
    <source>
        <dbReference type="PROSITE" id="PS50076"/>
    </source>
</evidence>
<dbReference type="GO" id="GO:0005737">
    <property type="term" value="C:cytoplasm"/>
    <property type="evidence" value="ECO:0007669"/>
    <property type="project" value="TreeGrafter"/>
</dbReference>
<keyword evidence="4" id="KW-1185">Reference proteome</keyword>
<sequence length="808" mass="88148">MVKADATRNYYQELGVSPNAEENEIRKAFRQLALKYHPDRNPGKESEVLNKFQAIQAAHEILSDPAQRLKYDNERKKFRNLNIPPYNPTTPRTRPPPPPRNAYTTTPNGGSYYRGPPPPPPQQQPRPQPQRPPPPQHHTTYANGADRFTSKNFRAPPTAPRPGPRRDDPDARQNVFTAWQKMKQPRGEEQRANNPNNPNGAPFGRSKTTRVPSNKAGFDPATPGGDEGQARSSYRSNYERPAPSPPQSGDPLKHFKEQMGGEDVPFHEGNRQRTPYHAAAAGERTSMYGEGVSRSSSVRNSPTHSRPGSSDNGGHFSDSGRRTQRASFPGRRTNLAGYSESSDDEDIVPPKARPPPPPRASPNQPWSRGAFATDSESGSSNAKPEPSPKPFASRSEESINMKFSPSDWHGKFQGSPDYFTPSLPKGASNKGRTSPTRGRPAQRTASERAQFGGQSQPPPPVSPFSPHTSQMPPPPPPGPPPNRVQAEPSATANPNPHEVKFAPNEWSQHFKDASFAYPVKPKETSPRRGSTSIPKRPKASTRKPSVVANGGTSKEGQPEGRQSKYRAVVEEDGSEAMDIDTNTPPLEKAKTAPGATATGSRTAPTSPQQTQPSEASRLPNGSATAPPSATDPHPPAGGLNGLGGLGKVEPFLPTANGDALDGFDDLKSTLPFQSKASNSHPAKANTTQKLVYPSVPVAPPVPTVLNQTTASAYLAQMDGYVKSFGEYNKTMMNHFMARQTECDSCLDPKLARNRGDQTTKIGFPSYVQMMKQDEKVMEAWKIGQEMHIRALEQCEEVRNRTMKLFSEG</sequence>
<dbReference type="OrthoDB" id="10250354at2759"/>
<feature type="compositionally biased region" description="Pro residues" evidence="1">
    <location>
        <begin position="85"/>
        <end position="100"/>
    </location>
</feature>
<proteinExistence type="predicted"/>
<dbReference type="PANTHER" id="PTHR44029:SF1">
    <property type="entry name" value="DNAJ HOMOLOG SUBFAMILY C MEMBER 21"/>
    <property type="match status" value="1"/>
</dbReference>
<dbReference type="InterPro" id="IPR001623">
    <property type="entry name" value="DnaJ_domain"/>
</dbReference>
<accession>A0A6A5Z9R0</accession>
<dbReference type="CDD" id="cd06257">
    <property type="entry name" value="DnaJ"/>
    <property type="match status" value="1"/>
</dbReference>
<dbReference type="Pfam" id="PF00226">
    <property type="entry name" value="DnaJ"/>
    <property type="match status" value="1"/>
</dbReference>
<organism evidence="3 4">
    <name type="scientific">Lophiotrema nucula</name>
    <dbReference type="NCBI Taxonomy" id="690887"/>
    <lineage>
        <taxon>Eukaryota</taxon>
        <taxon>Fungi</taxon>
        <taxon>Dikarya</taxon>
        <taxon>Ascomycota</taxon>
        <taxon>Pezizomycotina</taxon>
        <taxon>Dothideomycetes</taxon>
        <taxon>Pleosporomycetidae</taxon>
        <taxon>Pleosporales</taxon>
        <taxon>Lophiotremataceae</taxon>
        <taxon>Lophiotrema</taxon>
    </lineage>
</organism>
<dbReference type="InterPro" id="IPR018253">
    <property type="entry name" value="DnaJ_domain_CS"/>
</dbReference>